<reference evidence="2" key="1">
    <citation type="submission" date="2021-11" db="EMBL/GenBank/DDBJ databases">
        <title>Legionella maioricencis sp. nov., a new species isolated from hot water samples in Mallorca.</title>
        <authorList>
            <person name="Crespi S."/>
            <person name="Drasar V."/>
            <person name="Salva-Serra F."/>
            <person name="Jaen-Luchoro D."/>
            <person name="Pineiro-Iglesias B."/>
            <person name="Aliaga F."/>
            <person name="Fernandez-Juarez V."/>
            <person name="Coll G."/>
            <person name="Moore E.R.B."/>
            <person name="Bennasar-Figueras A."/>
        </authorList>
    </citation>
    <scope>NUCLEOTIDE SEQUENCE</scope>
    <source>
        <strain evidence="2">HCPI-6</strain>
    </source>
</reference>
<sequence>MSNQLAKESSPYLLQHADNPVDWYPWGEEAFNRARKENKPVHLSVGYSACHWCHVMAHESFENPHIARLMNDHFINIKVDRQERPDIDDIYQKVVQMMGQGGGWPLTVFMTPAREPFFGGTYFPPVEGYGRPGFAQLLLTLSDLWLNKRSELDRYVAQFLQGYTRLDSHLNISKLSKEKDTPLTAALFFANNTDGKHGGMNGAPKFPIPSCYNLILRLYSRTHDPVLLKSLELTLNGMANGGIYDHLGGGFARYSVDEQWLVPHFEKMLYDNAQLVSLYADAYRLTGHKKWKQIFEETITYVLRDMTHPEGGFYASEDADSEGEEGKFYVWTVAEVKAVLGQSDGATACRIYGVTEQGNFEDHKNVLHRPVTLNAAEEEQLQNLRQLLFDAREKRVRPGRDENIIVSWNALMIQGLCMAYQATGNTSYLAAARKGADFIAEKMTMPDGGLYHVWREGVPKIAGFLDDYAFLANALLDLYESSFLPRYLTRAIHLAELILEKFWDKGFYFTPADGEQLVHRPRAPYDNACPSGNSSSVFALLRLHELTGKKSYLEYAQQVLGQYNAAASQNPFNFAHFLAALDFMQSLPVAIVFAGERSKQGLKQLIGVTHRTYLPSRILAFAEDVSIGQGKEAVNEQAAAYLCRNHTCEQPLTSSEVLKARLLKLGSAL</sequence>
<dbReference type="GO" id="GO:0005975">
    <property type="term" value="P:carbohydrate metabolic process"/>
    <property type="evidence" value="ECO:0007669"/>
    <property type="project" value="InterPro"/>
</dbReference>
<dbReference type="EMBL" id="JAJKBJ010000025">
    <property type="protein sequence ID" value="MCL9685425.1"/>
    <property type="molecule type" value="Genomic_DNA"/>
</dbReference>
<gene>
    <name evidence="2" type="ORF">LOX96_15085</name>
</gene>
<evidence type="ECO:0000313" key="3">
    <source>
        <dbReference type="Proteomes" id="UP001139721"/>
    </source>
</evidence>
<accession>A0A9X2D3L0</accession>
<dbReference type="PANTHER" id="PTHR42899">
    <property type="entry name" value="SPERMATOGENESIS-ASSOCIATED PROTEIN 20"/>
    <property type="match status" value="1"/>
</dbReference>
<evidence type="ECO:0000313" key="2">
    <source>
        <dbReference type="EMBL" id="MCL9685425.1"/>
    </source>
</evidence>
<dbReference type="SUPFAM" id="SSF52833">
    <property type="entry name" value="Thioredoxin-like"/>
    <property type="match status" value="1"/>
</dbReference>
<dbReference type="AlphaFoldDB" id="A0A9X2D3L0"/>
<dbReference type="InterPro" id="IPR024705">
    <property type="entry name" value="Ssp411"/>
</dbReference>
<protein>
    <submittedName>
        <fullName evidence="2">Thioredoxin domain-containing protein</fullName>
    </submittedName>
</protein>
<feature type="domain" description="Spermatogenesis-associated protein 20-like TRX" evidence="1">
    <location>
        <begin position="3"/>
        <end position="160"/>
    </location>
</feature>
<dbReference type="InterPro" id="IPR008928">
    <property type="entry name" value="6-hairpin_glycosidase_sf"/>
</dbReference>
<dbReference type="RefSeq" id="WP_250423826.1">
    <property type="nucleotide sequence ID" value="NZ_JAJKBJ010000025.1"/>
</dbReference>
<evidence type="ECO:0000259" key="1">
    <source>
        <dbReference type="Pfam" id="PF03190"/>
    </source>
</evidence>
<dbReference type="Gene3D" id="3.40.30.10">
    <property type="entry name" value="Glutaredoxin"/>
    <property type="match status" value="1"/>
</dbReference>
<dbReference type="Gene3D" id="1.50.10.20">
    <property type="match status" value="2"/>
</dbReference>
<dbReference type="PIRSF" id="PIRSF006402">
    <property type="entry name" value="UCP006402_thioredoxin"/>
    <property type="match status" value="1"/>
</dbReference>
<name>A0A9X2D3L0_9GAMM</name>
<dbReference type="Proteomes" id="UP001139721">
    <property type="component" value="Unassembled WGS sequence"/>
</dbReference>
<dbReference type="SUPFAM" id="SSF48208">
    <property type="entry name" value="Six-hairpin glycosidases"/>
    <property type="match status" value="1"/>
</dbReference>
<comment type="caution">
    <text evidence="2">The sequence shown here is derived from an EMBL/GenBank/DDBJ whole genome shotgun (WGS) entry which is preliminary data.</text>
</comment>
<keyword evidence="3" id="KW-1185">Reference proteome</keyword>
<proteinExistence type="predicted"/>
<organism evidence="2 3">
    <name type="scientific">Legionella maioricensis</name>
    <dbReference type="NCBI Taxonomy" id="2896528"/>
    <lineage>
        <taxon>Bacteria</taxon>
        <taxon>Pseudomonadati</taxon>
        <taxon>Pseudomonadota</taxon>
        <taxon>Gammaproteobacteria</taxon>
        <taxon>Legionellales</taxon>
        <taxon>Legionellaceae</taxon>
        <taxon>Legionella</taxon>
    </lineage>
</organism>
<dbReference type="Pfam" id="PF03190">
    <property type="entry name" value="Thioredox_DsbH"/>
    <property type="match status" value="1"/>
</dbReference>
<dbReference type="PANTHER" id="PTHR42899:SF1">
    <property type="entry name" value="SPERMATOGENESIS-ASSOCIATED PROTEIN 20"/>
    <property type="match status" value="1"/>
</dbReference>
<dbReference type="InterPro" id="IPR036249">
    <property type="entry name" value="Thioredoxin-like_sf"/>
</dbReference>
<dbReference type="InterPro" id="IPR004879">
    <property type="entry name" value="Ssp411-like_TRX"/>
</dbReference>
<dbReference type="CDD" id="cd02955">
    <property type="entry name" value="SSP411"/>
    <property type="match status" value="1"/>
</dbReference>